<comment type="caution">
    <text evidence="2">The sequence shown here is derived from an EMBL/GenBank/DDBJ whole genome shotgun (WGS) entry which is preliminary data.</text>
</comment>
<keyword evidence="1" id="KW-0812">Transmembrane</keyword>
<evidence type="ECO:0000313" key="3">
    <source>
        <dbReference type="Proteomes" id="UP000601171"/>
    </source>
</evidence>
<feature type="transmembrane region" description="Helical" evidence="1">
    <location>
        <begin position="102"/>
        <end position="122"/>
    </location>
</feature>
<evidence type="ECO:0000256" key="1">
    <source>
        <dbReference type="SAM" id="Phobius"/>
    </source>
</evidence>
<keyword evidence="1" id="KW-1133">Transmembrane helix</keyword>
<organism evidence="2 3">
    <name type="scientific">Paratissierella segnis</name>
    <dbReference type="NCBI Taxonomy" id="2763679"/>
    <lineage>
        <taxon>Bacteria</taxon>
        <taxon>Bacillati</taxon>
        <taxon>Bacillota</taxon>
        <taxon>Tissierellia</taxon>
        <taxon>Tissierellales</taxon>
        <taxon>Tissierellaceae</taxon>
        <taxon>Paratissierella</taxon>
    </lineage>
</organism>
<sequence>MWIKRTRSVSGGIPVTYLQLIKTIYENGKSRQVVVANLGREEKVDYERACKLAKAMEDDKYLYLPKDLLELLPMKKYGETFLLYKIFDMTSMRRFLENLASYKALPQLSVTAIFAICAYYAFDSRNDFFHFLSKYFIYNSDRITKDTIIDAFRLLKGTPYVHPGIISNYFYLKENDDFRLIYIVSTHVSRALSESGNGIATIMTDQRGIPLHYNFSDSKLKELNFSDNANIVHVFNDLDICYIEKINVHKHRFIAKMGIRELMKLFPNYDINELVNQEALFTSYKDVGIKVLKIDDFHVIFIRPKAGLAPIYSKESGEVRDILITNTKLSFEDVMNFYERIYDIEEIFYDVALPNDLLFLTNYFSRKEIIEMLSHILFMRLFLEQQLTDKLCPQGVLHFTASDAYEICEDMLILELEYCGRYQYIHSILSDEQVKVLDCLAFA</sequence>
<name>A0A926ILE1_9FIRM</name>
<keyword evidence="1" id="KW-0472">Membrane</keyword>
<reference evidence="2" key="1">
    <citation type="submission" date="2020-08" db="EMBL/GenBank/DDBJ databases">
        <title>Genome public.</title>
        <authorList>
            <person name="Liu C."/>
            <person name="Sun Q."/>
        </authorList>
    </citation>
    <scope>NUCLEOTIDE SEQUENCE</scope>
    <source>
        <strain evidence="2">BX21</strain>
    </source>
</reference>
<evidence type="ECO:0000313" key="2">
    <source>
        <dbReference type="EMBL" id="MBC8589275.1"/>
    </source>
</evidence>
<keyword evidence="3" id="KW-1185">Reference proteome</keyword>
<dbReference type="Proteomes" id="UP000601171">
    <property type="component" value="Unassembled WGS sequence"/>
</dbReference>
<protein>
    <submittedName>
        <fullName evidence="2">Uncharacterized protein</fullName>
    </submittedName>
</protein>
<proteinExistence type="predicted"/>
<dbReference type="EMBL" id="JACRTG010000033">
    <property type="protein sequence ID" value="MBC8589275.1"/>
    <property type="molecule type" value="Genomic_DNA"/>
</dbReference>
<dbReference type="AlphaFoldDB" id="A0A926ILE1"/>
<gene>
    <name evidence="2" type="ORF">H8707_13725</name>
</gene>
<accession>A0A926ILE1</accession>